<dbReference type="Pfam" id="PF13419">
    <property type="entry name" value="HAD_2"/>
    <property type="match status" value="1"/>
</dbReference>
<dbReference type="Gene3D" id="1.10.150.240">
    <property type="entry name" value="Putative phosphatase, domain 2"/>
    <property type="match status" value="1"/>
</dbReference>
<dbReference type="SUPFAM" id="SSF56784">
    <property type="entry name" value="HAD-like"/>
    <property type="match status" value="1"/>
</dbReference>
<evidence type="ECO:0000313" key="2">
    <source>
        <dbReference type="EMBL" id="KGK11728.1"/>
    </source>
</evidence>
<dbReference type="PANTHER" id="PTHR43481">
    <property type="entry name" value="FRUCTOSE-1-PHOSPHATE PHOSPHATASE"/>
    <property type="match status" value="1"/>
</dbReference>
<name>A0A099LTZ6_9VIBR</name>
<dbReference type="GeneID" id="43683624"/>
<proteinExistence type="inferred from homology"/>
<dbReference type="RefSeq" id="WP_039427297.1">
    <property type="nucleotide sequence ID" value="NZ_CP061844.1"/>
</dbReference>
<dbReference type="eggNOG" id="COG0637">
    <property type="taxonomic scope" value="Bacteria"/>
</dbReference>
<dbReference type="InterPro" id="IPR010976">
    <property type="entry name" value="B-phosphoglucomutase_hydrolase"/>
</dbReference>
<dbReference type="STRING" id="29495.EA26_10595"/>
<dbReference type="PRINTS" id="PR00413">
    <property type="entry name" value="HADHALOGNASE"/>
</dbReference>
<dbReference type="AlphaFoldDB" id="A0A099LTZ6"/>
<dbReference type="InterPro" id="IPR023198">
    <property type="entry name" value="PGP-like_dom2"/>
</dbReference>
<evidence type="ECO:0000256" key="1">
    <source>
        <dbReference type="ARBA" id="ARBA00006171"/>
    </source>
</evidence>
<dbReference type="EMBL" id="JMCG01000001">
    <property type="protein sequence ID" value="KGK11728.1"/>
    <property type="molecule type" value="Genomic_DNA"/>
</dbReference>
<dbReference type="SFLD" id="SFLDG01129">
    <property type="entry name" value="C1.5:_HAD__Beta-PGM__Phosphata"/>
    <property type="match status" value="1"/>
</dbReference>
<dbReference type="NCBIfam" id="TIGR02009">
    <property type="entry name" value="PGMB-YQAB-SF"/>
    <property type="match status" value="1"/>
</dbReference>
<comment type="caution">
    <text evidence="2">The sequence shown here is derived from an EMBL/GenBank/DDBJ whole genome shotgun (WGS) entry which is preliminary data.</text>
</comment>
<dbReference type="InterPro" id="IPR006439">
    <property type="entry name" value="HAD-SF_hydro_IA"/>
</dbReference>
<sequence>MNKNDYSRYQGLIFDMDGTLIDTMPAHLEAWRQTAEFFDFPFEREWLHGLGGMPSFKIASELNRRFGLQLIPSEVSAFKMDAFVSLKNHGDIIDVTHRVVQAFLGKKKLAVGTGSQRQSAERLLKNSGLRSFFDVVVTASDVTRHKPEPETFLRAAELLGLSAQQCAVFEDTKLGMQAAHAAGMDCFMVEGEELVFYPVASPLIHR</sequence>
<dbReference type="InterPro" id="IPR023214">
    <property type="entry name" value="HAD_sf"/>
</dbReference>
<gene>
    <name evidence="2" type="ORF">EA26_10595</name>
</gene>
<evidence type="ECO:0000313" key="3">
    <source>
        <dbReference type="Proteomes" id="UP000029994"/>
    </source>
</evidence>
<dbReference type="SFLD" id="SFLDS00003">
    <property type="entry name" value="Haloacid_Dehalogenase"/>
    <property type="match status" value="1"/>
</dbReference>
<accession>A0A099LTZ6</accession>
<dbReference type="NCBIfam" id="TIGR01509">
    <property type="entry name" value="HAD-SF-IA-v3"/>
    <property type="match status" value="1"/>
</dbReference>
<keyword evidence="3" id="KW-1185">Reference proteome</keyword>
<comment type="similarity">
    <text evidence="1">Belongs to the HAD-like hydrolase superfamily. CbbY/CbbZ/Gph/YieH family.</text>
</comment>
<dbReference type="GO" id="GO:0050308">
    <property type="term" value="F:sugar-phosphatase activity"/>
    <property type="evidence" value="ECO:0007669"/>
    <property type="project" value="TreeGrafter"/>
</dbReference>
<dbReference type="InterPro" id="IPR051806">
    <property type="entry name" value="HAD-like_SPP"/>
</dbReference>
<protein>
    <submittedName>
        <fullName evidence="2">Carotenoid dehydrogenase</fullName>
    </submittedName>
</protein>
<dbReference type="CDD" id="cd07505">
    <property type="entry name" value="HAD_BPGM-like"/>
    <property type="match status" value="1"/>
</dbReference>
<dbReference type="Proteomes" id="UP000029994">
    <property type="component" value="Unassembled WGS sequence"/>
</dbReference>
<reference evidence="2 3" key="1">
    <citation type="submission" date="2014-04" db="EMBL/GenBank/DDBJ databases">
        <title>Genome sequencing of Vibrio navarrensis strains.</title>
        <authorList>
            <person name="Gladney L.M."/>
            <person name="Katz L.S."/>
            <person name="Marino-Ramirez L."/>
            <person name="Jordan I.K."/>
        </authorList>
    </citation>
    <scope>NUCLEOTIDE SEQUENCE [LARGE SCALE GENOMIC DNA]</scope>
    <source>
        <strain evidence="2 3">ATCC 51183</strain>
    </source>
</reference>
<organism evidence="2 3">
    <name type="scientific">Vibrio navarrensis</name>
    <dbReference type="NCBI Taxonomy" id="29495"/>
    <lineage>
        <taxon>Bacteria</taxon>
        <taxon>Pseudomonadati</taxon>
        <taxon>Pseudomonadota</taxon>
        <taxon>Gammaproteobacteria</taxon>
        <taxon>Vibrionales</taxon>
        <taxon>Vibrionaceae</taxon>
        <taxon>Vibrio</taxon>
    </lineage>
</organism>
<dbReference type="InterPro" id="IPR036412">
    <property type="entry name" value="HAD-like_sf"/>
</dbReference>
<dbReference type="InterPro" id="IPR041492">
    <property type="entry name" value="HAD_2"/>
</dbReference>
<dbReference type="PANTHER" id="PTHR43481:SF4">
    <property type="entry name" value="GLYCEROL-1-PHOSPHATE PHOSPHOHYDROLASE 1-RELATED"/>
    <property type="match status" value="1"/>
</dbReference>
<dbReference type="Gene3D" id="3.40.50.1000">
    <property type="entry name" value="HAD superfamily/HAD-like"/>
    <property type="match status" value="1"/>
</dbReference>